<name>A7VS56_9FIRM</name>
<dbReference type="PROSITE" id="PS51918">
    <property type="entry name" value="RADICAL_SAM"/>
    <property type="match status" value="1"/>
</dbReference>
<accession>A7VS56</accession>
<dbReference type="GO" id="GO:0051539">
    <property type="term" value="F:4 iron, 4 sulfur cluster binding"/>
    <property type="evidence" value="ECO:0007669"/>
    <property type="project" value="UniProtKB-KW"/>
</dbReference>
<dbReference type="OrthoDB" id="9782387at2"/>
<reference evidence="14 16" key="1">
    <citation type="submission" date="2007-08" db="EMBL/GenBank/DDBJ databases">
        <title>Draft genome sequence of Clostridium leptum (DSM 753).</title>
        <authorList>
            <person name="Sudarsanam P."/>
            <person name="Ley R."/>
            <person name="Guruge J."/>
            <person name="Turnbaugh P.J."/>
            <person name="Mahowald M."/>
            <person name="Liep D."/>
            <person name="Gordon J."/>
        </authorList>
    </citation>
    <scope>NUCLEOTIDE SEQUENCE [LARGE SCALE GENOMIC DNA]</scope>
    <source>
        <strain evidence="14 16">DSM 753</strain>
    </source>
</reference>
<dbReference type="InterPro" id="IPR007197">
    <property type="entry name" value="rSAM"/>
</dbReference>
<evidence type="ECO:0000256" key="4">
    <source>
        <dbReference type="ARBA" id="ARBA00014281"/>
    </source>
</evidence>
<reference evidence="14 16" key="2">
    <citation type="submission" date="2007-08" db="EMBL/GenBank/DDBJ databases">
        <authorList>
            <person name="Fulton L."/>
            <person name="Clifton S."/>
            <person name="Fulton B."/>
            <person name="Xu J."/>
            <person name="Minx P."/>
            <person name="Pepin K.H."/>
            <person name="Johnson M."/>
            <person name="Thiruvilangam P."/>
            <person name="Bhonagiri V."/>
            <person name="Nash W.E."/>
            <person name="Wang C."/>
            <person name="Mardis E.R."/>
            <person name="Wilson R.K."/>
        </authorList>
    </citation>
    <scope>NUCLEOTIDE SEQUENCE [LARGE SCALE GENOMIC DNA]</scope>
    <source>
        <strain evidence="14 16">DSM 753</strain>
    </source>
</reference>
<evidence type="ECO:0000256" key="1">
    <source>
        <dbReference type="ARBA" id="ARBA00001966"/>
    </source>
</evidence>
<dbReference type="InterPro" id="IPR058240">
    <property type="entry name" value="rSAM_sf"/>
</dbReference>
<evidence type="ECO:0000256" key="6">
    <source>
        <dbReference type="ARBA" id="ARBA00022691"/>
    </source>
</evidence>
<dbReference type="PROSITE" id="PS01087">
    <property type="entry name" value="RADICAL_ACTIVATING"/>
    <property type="match status" value="1"/>
</dbReference>
<evidence type="ECO:0000313" key="16">
    <source>
        <dbReference type="Proteomes" id="UP000003490"/>
    </source>
</evidence>
<keyword evidence="7" id="KW-0479">Metal-binding</keyword>
<dbReference type="NCBIfam" id="TIGR02491">
    <property type="entry name" value="NrdG"/>
    <property type="match status" value="1"/>
</dbReference>
<dbReference type="PANTHER" id="PTHR30352">
    <property type="entry name" value="PYRUVATE FORMATE-LYASE-ACTIVATING ENZYME"/>
    <property type="match status" value="1"/>
</dbReference>
<dbReference type="eggNOG" id="COG0602">
    <property type="taxonomic scope" value="Bacteria"/>
</dbReference>
<feature type="domain" description="Radical SAM core" evidence="13">
    <location>
        <begin position="15"/>
        <end position="163"/>
    </location>
</feature>
<protein>
    <recommendedName>
        <fullName evidence="4 12">Anaerobic ribonucleoside-triphosphate reductase-activating protein</fullName>
        <ecNumber evidence="12">1.97.1.-</ecNumber>
    </recommendedName>
</protein>
<comment type="similarity">
    <text evidence="3 12">Belongs to the organic radical-activating enzymes family.</text>
</comment>
<comment type="catalytic activity">
    <reaction evidence="11">
        <text>glycyl-[protein] + reduced [flavodoxin] + S-adenosyl-L-methionine = glycin-2-yl radical-[protein] + semiquinone [flavodoxin] + 5'-deoxyadenosine + L-methionine + H(+)</text>
        <dbReference type="Rhea" id="RHEA:61976"/>
        <dbReference type="Rhea" id="RHEA-COMP:10622"/>
        <dbReference type="Rhea" id="RHEA-COMP:14480"/>
        <dbReference type="Rhea" id="RHEA-COMP:15993"/>
        <dbReference type="Rhea" id="RHEA-COMP:15994"/>
        <dbReference type="ChEBI" id="CHEBI:15378"/>
        <dbReference type="ChEBI" id="CHEBI:17319"/>
        <dbReference type="ChEBI" id="CHEBI:29947"/>
        <dbReference type="ChEBI" id="CHEBI:32722"/>
        <dbReference type="ChEBI" id="CHEBI:57618"/>
        <dbReference type="ChEBI" id="CHEBI:57844"/>
        <dbReference type="ChEBI" id="CHEBI:59789"/>
        <dbReference type="ChEBI" id="CHEBI:140311"/>
    </reaction>
</comment>
<evidence type="ECO:0000313" key="17">
    <source>
        <dbReference type="Proteomes" id="UP000220611"/>
    </source>
</evidence>
<dbReference type="EC" id="1.97.1.-" evidence="12"/>
<dbReference type="GO" id="GO:0004748">
    <property type="term" value="F:ribonucleoside-diphosphate reductase activity, thioredoxin disulfide as acceptor"/>
    <property type="evidence" value="ECO:0007669"/>
    <property type="project" value="TreeGrafter"/>
</dbReference>
<gene>
    <name evidence="14" type="primary">nrdG</name>
    <name evidence="15" type="ORF">CH238_11725</name>
    <name evidence="14" type="ORF">CLOLEP_01393</name>
</gene>
<evidence type="ECO:0000256" key="10">
    <source>
        <dbReference type="ARBA" id="ARBA00023014"/>
    </source>
</evidence>
<evidence type="ECO:0000256" key="9">
    <source>
        <dbReference type="ARBA" id="ARBA00023004"/>
    </source>
</evidence>
<dbReference type="SFLD" id="SFLDG01066">
    <property type="entry name" value="organic_radical-activating_enz"/>
    <property type="match status" value="1"/>
</dbReference>
<dbReference type="HOGENOM" id="CLU_089926_0_0_9"/>
<proteinExistence type="inferred from homology"/>
<keyword evidence="9" id="KW-0408">Iron</keyword>
<dbReference type="InterPro" id="IPR013785">
    <property type="entry name" value="Aldolase_TIM"/>
</dbReference>
<keyword evidence="6" id="KW-0949">S-adenosyl-L-methionine</keyword>
<evidence type="ECO:0000256" key="12">
    <source>
        <dbReference type="PIRNR" id="PIRNR000368"/>
    </source>
</evidence>
<dbReference type="InterPro" id="IPR034457">
    <property type="entry name" value="Organic_radical-activating"/>
</dbReference>
<dbReference type="InterPro" id="IPR012837">
    <property type="entry name" value="NrdG"/>
</dbReference>
<dbReference type="GO" id="GO:0046872">
    <property type="term" value="F:metal ion binding"/>
    <property type="evidence" value="ECO:0007669"/>
    <property type="project" value="UniProtKB-KW"/>
</dbReference>
<dbReference type="CDD" id="cd01335">
    <property type="entry name" value="Radical_SAM"/>
    <property type="match status" value="1"/>
</dbReference>
<comment type="cofactor">
    <cofactor evidence="1">
        <name>[4Fe-4S] cluster</name>
        <dbReference type="ChEBI" id="CHEBI:49883"/>
    </cofactor>
</comment>
<dbReference type="PANTHER" id="PTHR30352:SF2">
    <property type="entry name" value="ANAEROBIC RIBONUCLEOSIDE-TRIPHOSPHATE REDUCTASE-ACTIVATING PROTEIN"/>
    <property type="match status" value="1"/>
</dbReference>
<dbReference type="EMBL" id="ABCB02000017">
    <property type="protein sequence ID" value="EDO61886.1"/>
    <property type="molecule type" value="Genomic_DNA"/>
</dbReference>
<dbReference type="SFLD" id="SFLDF00299">
    <property type="entry name" value="anaerobic_ribonucleoside-triph"/>
    <property type="match status" value="1"/>
</dbReference>
<evidence type="ECO:0000259" key="13">
    <source>
        <dbReference type="PROSITE" id="PS51918"/>
    </source>
</evidence>
<dbReference type="SFLD" id="SFLDS00029">
    <property type="entry name" value="Radical_SAM"/>
    <property type="match status" value="1"/>
</dbReference>
<dbReference type="PIRSF" id="PIRSF000368">
    <property type="entry name" value="NrdG"/>
    <property type="match status" value="1"/>
</dbReference>
<dbReference type="InterPro" id="IPR001989">
    <property type="entry name" value="Radical_activat_CS"/>
</dbReference>
<evidence type="ECO:0000256" key="8">
    <source>
        <dbReference type="ARBA" id="ARBA00023002"/>
    </source>
</evidence>
<comment type="function">
    <text evidence="2 12">Activation of anaerobic ribonucleoside-triphosphate reductase under anaerobic conditions by generation of an organic free radical, using S-adenosylmethionine and reduced flavodoxin as cosubstrates to produce 5'-deoxy-adenosine.</text>
</comment>
<evidence type="ECO:0000256" key="5">
    <source>
        <dbReference type="ARBA" id="ARBA00022485"/>
    </source>
</evidence>
<keyword evidence="5" id="KW-0004">4Fe-4S</keyword>
<dbReference type="GO" id="GO:0043365">
    <property type="term" value="F:[formate-C-acetyltransferase]-activating enzyme activity"/>
    <property type="evidence" value="ECO:0007669"/>
    <property type="project" value="InterPro"/>
</dbReference>
<dbReference type="EMBL" id="NOXF01000010">
    <property type="protein sequence ID" value="PEQ23818.1"/>
    <property type="molecule type" value="Genomic_DNA"/>
</dbReference>
<keyword evidence="10" id="KW-0411">Iron-sulfur</keyword>
<evidence type="ECO:0000256" key="7">
    <source>
        <dbReference type="ARBA" id="ARBA00022723"/>
    </source>
</evidence>
<evidence type="ECO:0000313" key="14">
    <source>
        <dbReference type="EMBL" id="EDO61886.1"/>
    </source>
</evidence>
<keyword evidence="17" id="KW-1185">Reference proteome</keyword>
<evidence type="ECO:0000256" key="2">
    <source>
        <dbReference type="ARBA" id="ARBA00003852"/>
    </source>
</evidence>
<dbReference type="Proteomes" id="UP000003490">
    <property type="component" value="Unassembled WGS sequence"/>
</dbReference>
<organism evidence="14 16">
    <name type="scientific">[Clostridium] leptum DSM 753</name>
    <dbReference type="NCBI Taxonomy" id="428125"/>
    <lineage>
        <taxon>Bacteria</taxon>
        <taxon>Bacillati</taxon>
        <taxon>Bacillota</taxon>
        <taxon>Clostridia</taxon>
        <taxon>Eubacteriales</taxon>
        <taxon>Oscillospiraceae</taxon>
        <taxon>Oscillospiraceae incertae sedis</taxon>
    </lineage>
</organism>
<keyword evidence="8 12" id="KW-0560">Oxidoreductase</keyword>
<dbReference type="SFLD" id="SFLDG01063">
    <property type="entry name" value="activating_enzymes__group_1"/>
    <property type="match status" value="1"/>
</dbReference>
<dbReference type="SUPFAM" id="SSF102114">
    <property type="entry name" value="Radical SAM enzymes"/>
    <property type="match status" value="1"/>
</dbReference>
<comment type="caution">
    <text evidence="14">The sequence shown here is derived from an EMBL/GenBank/DDBJ whole genome shotgun (WGS) entry which is preliminary data.</text>
</comment>
<dbReference type="AlphaFoldDB" id="A7VS56"/>
<sequence>MKLIRISGIESESIVDGEGIRYVIFTQGCPHQCPGCHNPQTHPFGGGKLVLIEDILDDISKRKDWIDGITISGGEPFCQIYQCALIAEKAHEIGLSVWCYTGYLFEDLYRQGIELLKHIDVLVDGPFVQAEKSLELDFRGSRNQRVIDIPESLKEGVAILKQI</sequence>
<evidence type="ECO:0000256" key="11">
    <source>
        <dbReference type="ARBA" id="ARBA00047365"/>
    </source>
</evidence>
<dbReference type="Gene3D" id="3.20.20.70">
    <property type="entry name" value="Aldolase class I"/>
    <property type="match status" value="1"/>
</dbReference>
<reference evidence="15 17" key="3">
    <citation type="submission" date="2017-07" db="EMBL/GenBank/DDBJ databases">
        <title>Prevalence of linear plasmids in Cutibacterium (Propionibacterium) acnes isolates obtained from prostatic tissue.</title>
        <authorList>
            <person name="Davidsson S."/>
            <person name="Carlsson J."/>
            <person name="Molling P."/>
            <person name="Andren O."/>
            <person name="Andersson S.-O."/>
            <person name="Brzuszkiewicz E."/>
            <person name="Poehlein A."/>
            <person name="Al-Zeer M."/>
            <person name="Brinkmann V."/>
            <person name="Scavenius C."/>
            <person name="Nazipi S."/>
            <person name="Soderquist B."/>
            <person name="Bruggemann H."/>
        </authorList>
    </citation>
    <scope>NUCLEOTIDE SEQUENCE [LARGE SCALE GENOMIC DNA]</scope>
    <source>
        <strain evidence="15 17">DSM 753</strain>
    </source>
</reference>
<evidence type="ECO:0000313" key="15">
    <source>
        <dbReference type="EMBL" id="PEQ23818.1"/>
    </source>
</evidence>
<dbReference type="Pfam" id="PF13353">
    <property type="entry name" value="Fer4_12"/>
    <property type="match status" value="1"/>
</dbReference>
<dbReference type="Proteomes" id="UP000220611">
    <property type="component" value="Unassembled WGS sequence"/>
</dbReference>
<evidence type="ECO:0000256" key="3">
    <source>
        <dbReference type="ARBA" id="ARBA00009777"/>
    </source>
</evidence>